<comment type="caution">
    <text evidence="6">The sequence shown here is derived from an EMBL/GenBank/DDBJ whole genome shotgun (WGS) entry which is preliminary data.</text>
</comment>
<feature type="region of interest" description="Disordered" evidence="4">
    <location>
        <begin position="103"/>
        <end position="123"/>
    </location>
</feature>
<dbReference type="EMBL" id="PYAX01000002">
    <property type="protein sequence ID" value="PSL57606.1"/>
    <property type="molecule type" value="Genomic_DNA"/>
</dbReference>
<dbReference type="Proteomes" id="UP000241118">
    <property type="component" value="Unassembled WGS sequence"/>
</dbReference>
<organism evidence="6 7">
    <name type="scientific">Saccharothrix carnea</name>
    <dbReference type="NCBI Taxonomy" id="1280637"/>
    <lineage>
        <taxon>Bacteria</taxon>
        <taxon>Bacillati</taxon>
        <taxon>Actinomycetota</taxon>
        <taxon>Actinomycetes</taxon>
        <taxon>Pseudonocardiales</taxon>
        <taxon>Pseudonocardiaceae</taxon>
        <taxon>Saccharothrix</taxon>
    </lineage>
</organism>
<dbReference type="RefSeq" id="WP_106614510.1">
    <property type="nucleotide sequence ID" value="NZ_PYAX01000002.1"/>
</dbReference>
<accession>A0A2P8IGM1</accession>
<dbReference type="InterPro" id="IPR036388">
    <property type="entry name" value="WH-like_DNA-bd_sf"/>
</dbReference>
<keyword evidence="3" id="KW-0804">Transcription</keyword>
<dbReference type="Pfam" id="PF01638">
    <property type="entry name" value="HxlR"/>
    <property type="match status" value="1"/>
</dbReference>
<evidence type="ECO:0000259" key="5">
    <source>
        <dbReference type="PROSITE" id="PS51118"/>
    </source>
</evidence>
<proteinExistence type="predicted"/>
<dbReference type="AlphaFoldDB" id="A0A2P8IGM1"/>
<protein>
    <submittedName>
        <fullName evidence="6">HxlR family transcriptional regulator</fullName>
    </submittedName>
</protein>
<reference evidence="6 7" key="1">
    <citation type="submission" date="2018-03" db="EMBL/GenBank/DDBJ databases">
        <title>Genomic Encyclopedia of Type Strains, Phase III (KMG-III): the genomes of soil and plant-associated and newly described type strains.</title>
        <authorList>
            <person name="Whitman W."/>
        </authorList>
    </citation>
    <scope>NUCLEOTIDE SEQUENCE [LARGE SCALE GENOMIC DNA]</scope>
    <source>
        <strain evidence="6 7">CGMCC 4.7097</strain>
    </source>
</reference>
<evidence type="ECO:0000313" key="7">
    <source>
        <dbReference type="Proteomes" id="UP000241118"/>
    </source>
</evidence>
<dbReference type="SUPFAM" id="SSF46785">
    <property type="entry name" value="Winged helix' DNA-binding domain"/>
    <property type="match status" value="1"/>
</dbReference>
<dbReference type="PROSITE" id="PS51118">
    <property type="entry name" value="HTH_HXLR"/>
    <property type="match status" value="1"/>
</dbReference>
<evidence type="ECO:0000256" key="4">
    <source>
        <dbReference type="SAM" id="MobiDB-lite"/>
    </source>
</evidence>
<keyword evidence="2" id="KW-0238">DNA-binding</keyword>
<dbReference type="OrthoDB" id="370168at2"/>
<evidence type="ECO:0000313" key="6">
    <source>
        <dbReference type="EMBL" id="PSL57606.1"/>
    </source>
</evidence>
<dbReference type="GO" id="GO:0003677">
    <property type="term" value="F:DNA binding"/>
    <property type="evidence" value="ECO:0007669"/>
    <property type="project" value="UniProtKB-KW"/>
</dbReference>
<dbReference type="PANTHER" id="PTHR33204">
    <property type="entry name" value="TRANSCRIPTIONAL REGULATOR, MARR FAMILY"/>
    <property type="match status" value="1"/>
</dbReference>
<dbReference type="InterPro" id="IPR036390">
    <property type="entry name" value="WH_DNA-bd_sf"/>
</dbReference>
<gene>
    <name evidence="6" type="ORF">B0I31_102585</name>
</gene>
<dbReference type="PANTHER" id="PTHR33204:SF39">
    <property type="entry name" value="TRANSCRIPTIONAL REGULATORY PROTEIN"/>
    <property type="match status" value="1"/>
</dbReference>
<keyword evidence="7" id="KW-1185">Reference proteome</keyword>
<sequence length="123" mass="13023">MSDYDVFLADCPARTTLEVVGHTWSVVVVVALGNGPLRYGELLDRIGGISNKMLTQTLARLRGNGLLTSADGWHELTGLGRSLLAPVRALAAWAEEHTGELLDARREGQDAQAVGSRGRAGAG</sequence>
<keyword evidence="1" id="KW-0805">Transcription regulation</keyword>
<dbReference type="Gene3D" id="1.10.10.10">
    <property type="entry name" value="Winged helix-like DNA-binding domain superfamily/Winged helix DNA-binding domain"/>
    <property type="match status" value="1"/>
</dbReference>
<evidence type="ECO:0000256" key="1">
    <source>
        <dbReference type="ARBA" id="ARBA00023015"/>
    </source>
</evidence>
<evidence type="ECO:0000256" key="2">
    <source>
        <dbReference type="ARBA" id="ARBA00023125"/>
    </source>
</evidence>
<dbReference type="InterPro" id="IPR002577">
    <property type="entry name" value="HTH_HxlR"/>
</dbReference>
<feature type="domain" description="HTH hxlR-type" evidence="5">
    <location>
        <begin position="11"/>
        <end position="102"/>
    </location>
</feature>
<name>A0A2P8IGM1_SACCR</name>
<evidence type="ECO:0000256" key="3">
    <source>
        <dbReference type="ARBA" id="ARBA00023163"/>
    </source>
</evidence>